<dbReference type="RefSeq" id="WP_013722817.1">
    <property type="nucleotide sequence ID" value="NZ_CP051298.1"/>
</dbReference>
<gene>
    <name evidence="6" type="ORF">HF896_06890</name>
</gene>
<sequence length="538" mass="60355">MAGEPLMGEKRWSGHALWRHIGSRGLGHLWRALCVALCAWCIAPLAQAAACEGGQHVRLTRPVEFSAEDLAYFRAMAPLRVLSADAPPMSRYDEQRRTYTGISVDVWCFIAARLGLRYELIPGRDQTVAQKILQVQEGAADVFIPLSLQSERAQRGLFTLPYYESYYAVIARKGWRLPIRDIVDLAQYRVGVVRGVALEPTLKEIVPPHQLFSFDETSSAGLFLALRDGSIDVAVFNKSIFAEKRYLHEYFDLEDVLTLYGNPRAYRFYFSPTPQHERVVAAFDRYLAAMDVTESIAVHEEGERQFIERYVAQRGQRIFLQVASVSAVVLALVLYLSLRRYRRLVRLLERSNSQIRRQQQALQAANQELERQSQTDGLTGLANRREFDHALRREQARQQRTGAPLSLLMVDVDHFKCVNDHYGHAMGDDYLRAIARVLKTAVGRPTDLVARYGGEEFVCLLPDTAAEDALKVAERIRQGVAELGLPNALAAIPRLTLSIGIATASGTSAALQQLLAQADTQLYAAKHAGRDRIHAVVL</sequence>
<dbReference type="PROSITE" id="PS50887">
    <property type="entry name" value="GGDEF"/>
    <property type="match status" value="1"/>
</dbReference>
<dbReference type="CDD" id="cd01949">
    <property type="entry name" value="GGDEF"/>
    <property type="match status" value="1"/>
</dbReference>
<proteinExistence type="predicted"/>
<dbReference type="Proteomes" id="UP000500755">
    <property type="component" value="Chromosome"/>
</dbReference>
<reference evidence="6 7" key="1">
    <citation type="submission" date="2020-05" db="EMBL/GenBank/DDBJ databases">
        <title>Complete genome sequence of Alicycliphilus denitrificans DP3.</title>
        <authorList>
            <person name="Chen X."/>
        </authorList>
    </citation>
    <scope>NUCLEOTIDE SEQUENCE [LARGE SCALE GENOMIC DNA]</scope>
    <source>
        <strain evidence="6 7">DP3</strain>
    </source>
</reference>
<evidence type="ECO:0000313" key="6">
    <source>
        <dbReference type="EMBL" id="QKD43350.1"/>
    </source>
</evidence>
<dbReference type="SUPFAM" id="SSF55073">
    <property type="entry name" value="Nucleotide cyclase"/>
    <property type="match status" value="1"/>
</dbReference>
<dbReference type="SUPFAM" id="SSF53850">
    <property type="entry name" value="Periplasmic binding protein-like II"/>
    <property type="match status" value="1"/>
</dbReference>
<evidence type="ECO:0000256" key="3">
    <source>
        <dbReference type="SAM" id="Coils"/>
    </source>
</evidence>
<keyword evidence="3" id="KW-0175">Coiled coil</keyword>
<accession>A0A858ZR27</accession>
<feature type="transmembrane region" description="Helical" evidence="4">
    <location>
        <begin position="318"/>
        <end position="338"/>
    </location>
</feature>
<evidence type="ECO:0000313" key="7">
    <source>
        <dbReference type="Proteomes" id="UP000500755"/>
    </source>
</evidence>
<dbReference type="PANTHER" id="PTHR45138:SF9">
    <property type="entry name" value="DIGUANYLATE CYCLASE DGCM-RELATED"/>
    <property type="match status" value="1"/>
</dbReference>
<dbReference type="Pfam" id="PF00990">
    <property type="entry name" value="GGDEF"/>
    <property type="match status" value="1"/>
</dbReference>
<organism evidence="6 7">
    <name type="scientific">Alicycliphilus denitrificans</name>
    <dbReference type="NCBI Taxonomy" id="179636"/>
    <lineage>
        <taxon>Bacteria</taxon>
        <taxon>Pseudomonadati</taxon>
        <taxon>Pseudomonadota</taxon>
        <taxon>Betaproteobacteria</taxon>
        <taxon>Burkholderiales</taxon>
        <taxon>Comamonadaceae</taxon>
        <taxon>Alicycliphilus</taxon>
    </lineage>
</organism>
<dbReference type="AlphaFoldDB" id="A0A858ZR27"/>
<comment type="catalytic activity">
    <reaction evidence="2">
        <text>2 GTP = 3',3'-c-di-GMP + 2 diphosphate</text>
        <dbReference type="Rhea" id="RHEA:24898"/>
        <dbReference type="ChEBI" id="CHEBI:33019"/>
        <dbReference type="ChEBI" id="CHEBI:37565"/>
        <dbReference type="ChEBI" id="CHEBI:58805"/>
        <dbReference type="EC" id="2.7.7.65"/>
    </reaction>
</comment>
<dbReference type="InterPro" id="IPR001638">
    <property type="entry name" value="Solute-binding_3/MltF_N"/>
</dbReference>
<dbReference type="InterPro" id="IPR000160">
    <property type="entry name" value="GGDEF_dom"/>
</dbReference>
<dbReference type="Gene3D" id="3.40.190.10">
    <property type="entry name" value="Periplasmic binding protein-like II"/>
    <property type="match status" value="2"/>
</dbReference>
<dbReference type="SMART" id="SM00062">
    <property type="entry name" value="PBPb"/>
    <property type="match status" value="1"/>
</dbReference>
<dbReference type="EMBL" id="CP051298">
    <property type="protein sequence ID" value="QKD43350.1"/>
    <property type="molecule type" value="Genomic_DNA"/>
</dbReference>
<dbReference type="EC" id="2.7.7.65" evidence="1"/>
<dbReference type="FunFam" id="3.30.70.270:FF:000001">
    <property type="entry name" value="Diguanylate cyclase domain protein"/>
    <property type="match status" value="1"/>
</dbReference>
<dbReference type="Gene3D" id="3.30.70.270">
    <property type="match status" value="1"/>
</dbReference>
<evidence type="ECO:0000256" key="1">
    <source>
        <dbReference type="ARBA" id="ARBA00012528"/>
    </source>
</evidence>
<feature type="domain" description="GGDEF" evidence="5">
    <location>
        <begin position="403"/>
        <end position="538"/>
    </location>
</feature>
<evidence type="ECO:0000256" key="2">
    <source>
        <dbReference type="ARBA" id="ARBA00034247"/>
    </source>
</evidence>
<keyword evidence="4" id="KW-0472">Membrane</keyword>
<keyword evidence="4" id="KW-0812">Transmembrane</keyword>
<dbReference type="GO" id="GO:1902201">
    <property type="term" value="P:negative regulation of bacterial-type flagellum-dependent cell motility"/>
    <property type="evidence" value="ECO:0007669"/>
    <property type="project" value="TreeGrafter"/>
</dbReference>
<dbReference type="GO" id="GO:0052621">
    <property type="term" value="F:diguanylate cyclase activity"/>
    <property type="evidence" value="ECO:0007669"/>
    <property type="project" value="UniProtKB-EC"/>
</dbReference>
<keyword evidence="4" id="KW-1133">Transmembrane helix</keyword>
<protein>
    <recommendedName>
        <fullName evidence="1">diguanylate cyclase</fullName>
        <ecNumber evidence="1">2.7.7.65</ecNumber>
    </recommendedName>
</protein>
<dbReference type="GO" id="GO:0043709">
    <property type="term" value="P:cell adhesion involved in single-species biofilm formation"/>
    <property type="evidence" value="ECO:0007669"/>
    <property type="project" value="TreeGrafter"/>
</dbReference>
<dbReference type="PANTHER" id="PTHR45138">
    <property type="entry name" value="REGULATORY COMPONENTS OF SENSORY TRANSDUCTION SYSTEM"/>
    <property type="match status" value="1"/>
</dbReference>
<evidence type="ECO:0000256" key="4">
    <source>
        <dbReference type="SAM" id="Phobius"/>
    </source>
</evidence>
<dbReference type="GO" id="GO:0005886">
    <property type="term" value="C:plasma membrane"/>
    <property type="evidence" value="ECO:0007669"/>
    <property type="project" value="TreeGrafter"/>
</dbReference>
<name>A0A858ZR27_9BURK</name>
<dbReference type="Pfam" id="PF00497">
    <property type="entry name" value="SBP_bac_3"/>
    <property type="match status" value="1"/>
</dbReference>
<dbReference type="InterPro" id="IPR043128">
    <property type="entry name" value="Rev_trsase/Diguanyl_cyclase"/>
</dbReference>
<dbReference type="InterPro" id="IPR029787">
    <property type="entry name" value="Nucleotide_cyclase"/>
</dbReference>
<dbReference type="NCBIfam" id="TIGR00254">
    <property type="entry name" value="GGDEF"/>
    <property type="match status" value="1"/>
</dbReference>
<dbReference type="InterPro" id="IPR050469">
    <property type="entry name" value="Diguanylate_Cyclase"/>
</dbReference>
<feature type="coiled-coil region" evidence="3">
    <location>
        <begin position="338"/>
        <end position="375"/>
    </location>
</feature>
<dbReference type="SMART" id="SM00267">
    <property type="entry name" value="GGDEF"/>
    <property type="match status" value="1"/>
</dbReference>
<evidence type="ECO:0000259" key="5">
    <source>
        <dbReference type="PROSITE" id="PS50887"/>
    </source>
</evidence>